<dbReference type="PROSITE" id="PS52016">
    <property type="entry name" value="TONB_DEPENDENT_REC_3"/>
    <property type="match status" value="1"/>
</dbReference>
<comment type="subcellular location">
    <subcellularLocation>
        <location evidence="1 14">Cell outer membrane</location>
        <topology evidence="1 14">Multi-pass membrane protein</topology>
    </subcellularLocation>
</comment>
<evidence type="ECO:0000256" key="9">
    <source>
        <dbReference type="ARBA" id="ARBA00023065"/>
    </source>
</evidence>
<keyword evidence="9" id="KW-0406">Ion transport</keyword>
<evidence type="ECO:0000256" key="1">
    <source>
        <dbReference type="ARBA" id="ARBA00004571"/>
    </source>
</evidence>
<dbReference type="PANTHER" id="PTHR32552">
    <property type="entry name" value="FERRICHROME IRON RECEPTOR-RELATED"/>
    <property type="match status" value="1"/>
</dbReference>
<feature type="domain" description="TonB-dependent receptor plug" evidence="19">
    <location>
        <begin position="71"/>
        <end position="166"/>
    </location>
</feature>
<dbReference type="NCBIfam" id="TIGR01783">
    <property type="entry name" value="TonB-siderophor"/>
    <property type="match status" value="1"/>
</dbReference>
<dbReference type="Proteomes" id="UP001607157">
    <property type="component" value="Unassembled WGS sequence"/>
</dbReference>
<evidence type="ECO:0000256" key="17">
    <source>
        <dbReference type="SAM" id="SignalP"/>
    </source>
</evidence>
<evidence type="ECO:0000256" key="6">
    <source>
        <dbReference type="ARBA" id="ARBA00022692"/>
    </source>
</evidence>
<dbReference type="CDD" id="cd01347">
    <property type="entry name" value="ligand_gated_channel"/>
    <property type="match status" value="1"/>
</dbReference>
<accession>A0ABW7ID83</accession>
<dbReference type="InterPro" id="IPR012910">
    <property type="entry name" value="Plug_dom"/>
</dbReference>
<evidence type="ECO:0000256" key="12">
    <source>
        <dbReference type="ARBA" id="ARBA00023170"/>
    </source>
</evidence>
<name>A0ABW7ID83_9RHOB</name>
<dbReference type="PANTHER" id="PTHR32552:SF68">
    <property type="entry name" value="FERRICHROME OUTER MEMBRANE TRANSPORTER_PHAGE RECEPTOR"/>
    <property type="match status" value="1"/>
</dbReference>
<evidence type="ECO:0000256" key="8">
    <source>
        <dbReference type="ARBA" id="ARBA00023004"/>
    </source>
</evidence>
<keyword evidence="3 14" id="KW-0813">Transport</keyword>
<dbReference type="Pfam" id="PF07715">
    <property type="entry name" value="Plug"/>
    <property type="match status" value="1"/>
</dbReference>
<evidence type="ECO:0000256" key="16">
    <source>
        <dbReference type="SAM" id="MobiDB-lite"/>
    </source>
</evidence>
<comment type="caution">
    <text evidence="20">The sequence shown here is derived from an EMBL/GenBank/DDBJ whole genome shotgun (WGS) entry which is preliminary data.</text>
</comment>
<evidence type="ECO:0000256" key="10">
    <source>
        <dbReference type="ARBA" id="ARBA00023077"/>
    </source>
</evidence>
<dbReference type="Pfam" id="PF00593">
    <property type="entry name" value="TonB_dep_Rec_b-barrel"/>
    <property type="match status" value="1"/>
</dbReference>
<gene>
    <name evidence="20" type="ORF">ACGRVM_15495</name>
</gene>
<keyword evidence="12 20" id="KW-0675">Receptor</keyword>
<evidence type="ECO:0000259" key="18">
    <source>
        <dbReference type="Pfam" id="PF00593"/>
    </source>
</evidence>
<dbReference type="InterPro" id="IPR000531">
    <property type="entry name" value="Beta-barrel_TonB"/>
</dbReference>
<dbReference type="RefSeq" id="WP_377173097.1">
    <property type="nucleotide sequence ID" value="NZ_JBHTJC010000007.1"/>
</dbReference>
<keyword evidence="7 17" id="KW-0732">Signal</keyword>
<feature type="chain" id="PRO_5046520307" evidence="17">
    <location>
        <begin position="25"/>
        <end position="715"/>
    </location>
</feature>
<keyword evidence="4 14" id="KW-1134">Transmembrane beta strand</keyword>
<protein>
    <submittedName>
        <fullName evidence="20">TonB-dependent siderophore receptor</fullName>
    </submittedName>
</protein>
<organism evidence="20 21">
    <name type="scientific">Roseovarius aquimarinus</name>
    <dbReference type="NCBI Taxonomy" id="1229156"/>
    <lineage>
        <taxon>Bacteria</taxon>
        <taxon>Pseudomonadati</taxon>
        <taxon>Pseudomonadota</taxon>
        <taxon>Alphaproteobacteria</taxon>
        <taxon>Rhodobacterales</taxon>
        <taxon>Roseobacteraceae</taxon>
        <taxon>Roseovarius</taxon>
    </lineage>
</organism>
<dbReference type="Gene3D" id="2.170.130.10">
    <property type="entry name" value="TonB-dependent receptor, plug domain"/>
    <property type="match status" value="1"/>
</dbReference>
<keyword evidence="6 14" id="KW-0812">Transmembrane</keyword>
<keyword evidence="5" id="KW-0410">Iron transport</keyword>
<evidence type="ECO:0000256" key="14">
    <source>
        <dbReference type="PROSITE-ProRule" id="PRU01360"/>
    </source>
</evidence>
<evidence type="ECO:0000256" key="2">
    <source>
        <dbReference type="ARBA" id="ARBA00009810"/>
    </source>
</evidence>
<evidence type="ECO:0000256" key="4">
    <source>
        <dbReference type="ARBA" id="ARBA00022452"/>
    </source>
</evidence>
<sequence length="715" mass="77051">MEPISRRIFLASTCMAFGLPVSLAAQQSGQTSTFDLGTLVVETPGEETSAGPVDGLRALTSDSATGTRTPLREVPQSVAVVPRSVIDRQAAQSVSDALRNVANVQANDQRSTPAFDNTLLRGFAAERYRDGFTTNQYAPGDRESLIDVERIEVLKGPSAILFGGGSGAPAGGIVNIVSKKPEAEAARSVGLRVDTDGLLSPFFDVNQPLSETVRFRFVGEYATQRFDVDVLEAERFTLAPSVAFDWGATTLLVQGRYSEWSQPEYQGLPATGTVAGAFRIDPDLFIGPADIEDSGSQAASLGATLEHRFSDIWSAKATLRWSASDFDEHVQSLVGADGFAADTPFAAPSTWALANGRLAQEQDELSFAASAKAEFAWGRSVNTLLFGADYSALDDEGFIAVAFAPATVDLTAPVFSAPYTRPGTGLNDQFVENRTAGAYAQWQSSIDDRWHLLGSLRLAHVEVDFRNALGAERTAETRLLPRFGAVYDVTDQLSVFASYGEGMRGQPFQLFSGKARPEMSRQIEAGMKFDTDFGLAGTVALFEIERENVAVTDPATFQSRAEGRQRARGIEADLTWRLGPQLSALLSYAYVDAEFTRDAPTATGVIPAGNALPGVPRHSGRVWLDYQFAGRWDGLSLGGGVYAQSGEYLSNNNLYKSDAFYTLDAALTYARGGYRASLGIQNLTDTDYFDRYGYFGGRVAPGAGRKLTAALEIQF</sequence>
<evidence type="ECO:0000256" key="3">
    <source>
        <dbReference type="ARBA" id="ARBA00022448"/>
    </source>
</evidence>
<dbReference type="InterPro" id="IPR036942">
    <property type="entry name" value="Beta-barrel_TonB_sf"/>
</dbReference>
<evidence type="ECO:0000259" key="19">
    <source>
        <dbReference type="Pfam" id="PF07715"/>
    </source>
</evidence>
<dbReference type="InterPro" id="IPR039426">
    <property type="entry name" value="TonB-dep_rcpt-like"/>
</dbReference>
<dbReference type="Gene3D" id="2.40.170.20">
    <property type="entry name" value="TonB-dependent receptor, beta-barrel domain"/>
    <property type="match status" value="1"/>
</dbReference>
<evidence type="ECO:0000256" key="13">
    <source>
        <dbReference type="ARBA" id="ARBA00023237"/>
    </source>
</evidence>
<proteinExistence type="inferred from homology"/>
<dbReference type="InterPro" id="IPR037066">
    <property type="entry name" value="Plug_dom_sf"/>
</dbReference>
<dbReference type="SUPFAM" id="SSF56935">
    <property type="entry name" value="Porins"/>
    <property type="match status" value="1"/>
</dbReference>
<evidence type="ECO:0000256" key="7">
    <source>
        <dbReference type="ARBA" id="ARBA00022729"/>
    </source>
</evidence>
<comment type="similarity">
    <text evidence="2 14 15">Belongs to the TonB-dependent receptor family.</text>
</comment>
<dbReference type="InterPro" id="IPR010105">
    <property type="entry name" value="TonB_sidphr_rcpt"/>
</dbReference>
<keyword evidence="8" id="KW-0408">Iron</keyword>
<keyword evidence="11 14" id="KW-0472">Membrane</keyword>
<feature type="region of interest" description="Disordered" evidence="16">
    <location>
        <begin position="45"/>
        <end position="69"/>
    </location>
</feature>
<evidence type="ECO:0000313" key="20">
    <source>
        <dbReference type="EMBL" id="MFH0255310.1"/>
    </source>
</evidence>
<keyword evidence="21" id="KW-1185">Reference proteome</keyword>
<evidence type="ECO:0000256" key="11">
    <source>
        <dbReference type="ARBA" id="ARBA00023136"/>
    </source>
</evidence>
<feature type="signal peptide" evidence="17">
    <location>
        <begin position="1"/>
        <end position="24"/>
    </location>
</feature>
<evidence type="ECO:0000256" key="15">
    <source>
        <dbReference type="RuleBase" id="RU003357"/>
    </source>
</evidence>
<feature type="domain" description="TonB-dependent receptor-like beta-barrel" evidence="18">
    <location>
        <begin position="248"/>
        <end position="683"/>
    </location>
</feature>
<keyword evidence="13 14" id="KW-0998">Cell outer membrane</keyword>
<reference evidence="20 21" key="1">
    <citation type="submission" date="2024-10" db="EMBL/GenBank/DDBJ databases">
        <authorList>
            <person name="Yang X.-N."/>
        </authorList>
    </citation>
    <scope>NUCLEOTIDE SEQUENCE [LARGE SCALE GENOMIC DNA]</scope>
    <source>
        <strain evidence="20 21">CAU 1059</strain>
    </source>
</reference>
<evidence type="ECO:0000256" key="5">
    <source>
        <dbReference type="ARBA" id="ARBA00022496"/>
    </source>
</evidence>
<evidence type="ECO:0000313" key="21">
    <source>
        <dbReference type="Proteomes" id="UP001607157"/>
    </source>
</evidence>
<dbReference type="EMBL" id="JBIHMM010000006">
    <property type="protein sequence ID" value="MFH0255310.1"/>
    <property type="molecule type" value="Genomic_DNA"/>
</dbReference>
<keyword evidence="10 15" id="KW-0798">TonB box</keyword>